<reference evidence="2 3" key="1">
    <citation type="submission" date="2014-04" db="EMBL/GenBank/DDBJ databases">
        <title>Genome evolution of avian class.</title>
        <authorList>
            <person name="Zhang G."/>
            <person name="Li C."/>
        </authorList>
    </citation>
    <scope>NUCLEOTIDE SEQUENCE [LARGE SCALE GENOMIC DNA]</scope>
    <source>
        <strain evidence="2">BGI_Z169</strain>
    </source>
</reference>
<dbReference type="Gene3D" id="1.10.375.10">
    <property type="entry name" value="Human Immunodeficiency Virus Type 1 Capsid Protein"/>
    <property type="match status" value="1"/>
</dbReference>
<dbReference type="AlphaFoldDB" id="A0A091IWA4"/>
<evidence type="ECO:0000259" key="1">
    <source>
        <dbReference type="Pfam" id="PF02093"/>
    </source>
</evidence>
<dbReference type="PANTHER" id="PTHR33166">
    <property type="entry name" value="GAG_P30 DOMAIN-CONTAINING PROTEIN"/>
    <property type="match status" value="1"/>
</dbReference>
<sequence length="153" mass="17343">EAVGNDGPVVVKVPFSITDLRSWKEIAGSYREDPERVAKAVETIIRTQDPDWSDLQVILDTLLDDTEKRMVLNAARKQVEGAHANGDLQGTVDQNFPSANPQWDPNQPGPRGMLTRYQRWILFGIRHAMPKAINWSKIYEVRQEPNESPSAFM</sequence>
<dbReference type="Proteomes" id="UP000053119">
    <property type="component" value="Unassembled WGS sequence"/>
</dbReference>
<dbReference type="InterPro" id="IPR008919">
    <property type="entry name" value="Retrov_capsid_N"/>
</dbReference>
<evidence type="ECO:0000313" key="2">
    <source>
        <dbReference type="EMBL" id="KFP11853.1"/>
    </source>
</evidence>
<evidence type="ECO:0000313" key="3">
    <source>
        <dbReference type="Proteomes" id="UP000053119"/>
    </source>
</evidence>
<accession>A0A091IWA4</accession>
<dbReference type="InterPro" id="IPR050462">
    <property type="entry name" value="Retroviral_Gag-Pol_poly"/>
</dbReference>
<dbReference type="SUPFAM" id="SSF47943">
    <property type="entry name" value="Retrovirus capsid protein, N-terminal core domain"/>
    <property type="match status" value="1"/>
</dbReference>
<dbReference type="GO" id="GO:0019068">
    <property type="term" value="P:virion assembly"/>
    <property type="evidence" value="ECO:0007669"/>
    <property type="project" value="InterPro"/>
</dbReference>
<organism evidence="2 3">
    <name type="scientific">Egretta garzetta</name>
    <name type="common">Little egret</name>
    <dbReference type="NCBI Taxonomy" id="188379"/>
    <lineage>
        <taxon>Eukaryota</taxon>
        <taxon>Metazoa</taxon>
        <taxon>Chordata</taxon>
        <taxon>Craniata</taxon>
        <taxon>Vertebrata</taxon>
        <taxon>Euteleostomi</taxon>
        <taxon>Archelosauria</taxon>
        <taxon>Archosauria</taxon>
        <taxon>Dinosauria</taxon>
        <taxon>Saurischia</taxon>
        <taxon>Theropoda</taxon>
        <taxon>Coelurosauria</taxon>
        <taxon>Aves</taxon>
        <taxon>Neognathae</taxon>
        <taxon>Neoaves</taxon>
        <taxon>Aequornithes</taxon>
        <taxon>Pelecaniformes</taxon>
        <taxon>Ardeidae</taxon>
        <taxon>Egretta</taxon>
    </lineage>
</organism>
<name>A0A091IWA4_EGRGA</name>
<gene>
    <name evidence="2" type="ORF">Z169_03347</name>
</gene>
<dbReference type="InterPro" id="IPR003036">
    <property type="entry name" value="Gag_P30"/>
</dbReference>
<keyword evidence="3" id="KW-1185">Reference proteome</keyword>
<feature type="non-terminal residue" evidence="2">
    <location>
        <position position="1"/>
    </location>
</feature>
<dbReference type="Pfam" id="PF02093">
    <property type="entry name" value="Gag_p30"/>
    <property type="match status" value="1"/>
</dbReference>
<protein>
    <recommendedName>
        <fullName evidence="1">Core shell protein Gag P30 domain-containing protein</fullName>
    </recommendedName>
</protein>
<dbReference type="EMBL" id="KK500976">
    <property type="protein sequence ID" value="KFP11853.1"/>
    <property type="molecule type" value="Genomic_DNA"/>
</dbReference>
<dbReference type="STRING" id="188379.A0A091IWA4"/>
<proteinExistence type="predicted"/>
<feature type="domain" description="Core shell protein Gag P30" evidence="1">
    <location>
        <begin position="19"/>
        <end position="153"/>
    </location>
</feature>
<feature type="non-terminal residue" evidence="2">
    <location>
        <position position="153"/>
    </location>
</feature>